<dbReference type="AlphaFoldDB" id="A0A553FQ24"/>
<proteinExistence type="predicted"/>
<evidence type="ECO:0000313" key="1">
    <source>
        <dbReference type="EMBL" id="TRX59351.1"/>
    </source>
</evidence>
<keyword evidence="2" id="KW-1185">Reference proteome</keyword>
<evidence type="ECO:0008006" key="3">
    <source>
        <dbReference type="Google" id="ProtNLM"/>
    </source>
</evidence>
<organism evidence="1 2">
    <name type="scientific">Corynebacterium hiratae</name>
    <dbReference type="NCBI Taxonomy" id="3139423"/>
    <lineage>
        <taxon>Bacteria</taxon>
        <taxon>Bacillati</taxon>
        <taxon>Actinomycetota</taxon>
        <taxon>Actinomycetes</taxon>
        <taxon>Mycobacteriales</taxon>
        <taxon>Corynebacteriaceae</taxon>
        <taxon>Corynebacterium</taxon>
    </lineage>
</organism>
<evidence type="ECO:0000313" key="2">
    <source>
        <dbReference type="Proteomes" id="UP000320443"/>
    </source>
</evidence>
<protein>
    <recommendedName>
        <fullName evidence="3">DUF3800 domain-containing protein</fullName>
    </recommendedName>
</protein>
<dbReference type="InterPro" id="IPR024524">
    <property type="entry name" value="DUF3800"/>
</dbReference>
<dbReference type="Pfam" id="PF12686">
    <property type="entry name" value="DUF3800"/>
    <property type="match status" value="1"/>
</dbReference>
<accession>A0A553FQ24</accession>
<gene>
    <name evidence="1" type="ORF">FNY97_11490</name>
</gene>
<dbReference type="EMBL" id="VKDK01000025">
    <property type="protein sequence ID" value="TRX59351.1"/>
    <property type="molecule type" value="Genomic_DNA"/>
</dbReference>
<dbReference type="Proteomes" id="UP000320443">
    <property type="component" value="Unassembled WGS sequence"/>
</dbReference>
<reference evidence="1 2" key="1">
    <citation type="submission" date="2019-07" db="EMBL/GenBank/DDBJ databases">
        <title>Draft genome of C. aurimucosum strain 2274.</title>
        <authorList>
            <person name="Pacheco L.G.C."/>
            <person name="Aguiar E.R.G.R."/>
            <person name="Santos C.S."/>
            <person name="Rocha D.J.P.G."/>
            <person name="Sant'Anna L.O."/>
            <person name="Mattos-Guaraldi A.L."/>
            <person name="Santos L.S."/>
        </authorList>
    </citation>
    <scope>NUCLEOTIDE SEQUENCE [LARGE SCALE GENOMIC DNA]</scope>
    <source>
        <strain evidence="1 2">2274</strain>
    </source>
</reference>
<name>A0A553FQ24_9CORY</name>
<sequence>MKRERTLYVFLDESGDMQFGAKASTHFLITAFCTFDPAGTAMRLQALKYELMASGSEDLEFHATENSKGTRKRVIDRINELDRCRVHTIWVDKRMTHPTYQSPPQLLGLFAGAMGKWINAVWGDSEVGEVILIFDSVLTGKERSAFEKRIKPLLKGLQLKFRVLFHPVKQDLNGQIADYFSWSWFQKMERGKGQYVQALSRRHNWDQFNMFSAGKTYYWSGPVRK</sequence>
<comment type="caution">
    <text evidence="1">The sequence shown here is derived from an EMBL/GenBank/DDBJ whole genome shotgun (WGS) entry which is preliminary data.</text>
</comment>